<evidence type="ECO:0000256" key="1">
    <source>
        <dbReference type="SAM" id="Coils"/>
    </source>
</evidence>
<dbReference type="EMBL" id="NKCI01000300">
    <property type="protein sequence ID" value="RSL44138.1"/>
    <property type="molecule type" value="Genomic_DNA"/>
</dbReference>
<feature type="region of interest" description="Disordered" evidence="2">
    <location>
        <begin position="122"/>
        <end position="151"/>
    </location>
</feature>
<protein>
    <submittedName>
        <fullName evidence="3">Uncharacterized protein</fullName>
    </submittedName>
</protein>
<evidence type="ECO:0000313" key="3">
    <source>
        <dbReference type="EMBL" id="RSL44138.1"/>
    </source>
</evidence>
<evidence type="ECO:0000256" key="2">
    <source>
        <dbReference type="SAM" id="MobiDB-lite"/>
    </source>
</evidence>
<feature type="region of interest" description="Disordered" evidence="2">
    <location>
        <begin position="1"/>
        <end position="110"/>
    </location>
</feature>
<organism evidence="3 4">
    <name type="scientific">Fusarium duplospermum</name>
    <dbReference type="NCBI Taxonomy" id="1325734"/>
    <lineage>
        <taxon>Eukaryota</taxon>
        <taxon>Fungi</taxon>
        <taxon>Dikarya</taxon>
        <taxon>Ascomycota</taxon>
        <taxon>Pezizomycotina</taxon>
        <taxon>Sordariomycetes</taxon>
        <taxon>Hypocreomycetidae</taxon>
        <taxon>Hypocreales</taxon>
        <taxon>Nectriaceae</taxon>
        <taxon>Fusarium</taxon>
        <taxon>Fusarium solani species complex</taxon>
    </lineage>
</organism>
<sequence>MSKSPGRPTQRSPTAKANLVMADLSDNGPVMTPKAKGTARKRAASAAPGAAEPSLSKRPKGSAMSPPPKTSGGSQTGRDSTPSRHTRATEAMRQSLPPPSPASPVRGVKLLKRAAKADGIKLTGKAKAANDGGKPHTASKGENVNQAKDADEAGTIIQTNTTNMADKANDDTAANSNNETVDKASHGTVPSANAADEANSLDDAGNQGRVFTFLMPEAADAASGVHRLNGQILNVLSQYKAHCHDDAKINIDKAAENEKKWAESLHTLNDQAKLQARKTLEAKEINCASAKDVETKAEDVRKLQEALECLQRLEETPYALSGALENGRANLETAEGLHAEAKKKADDDVKLLEKATQREQLTTNAALEAEAEYSSAKKALQDRLQTKQTTDSACEFMGNISAIINLGIDGTKELGDMFPELFETAKSMAEMKKH</sequence>
<dbReference type="AlphaFoldDB" id="A0A428NTK1"/>
<comment type="caution">
    <text evidence="3">The sequence shown here is derived from an EMBL/GenBank/DDBJ whole genome shotgun (WGS) entry which is preliminary data.</text>
</comment>
<dbReference type="Proteomes" id="UP000288168">
    <property type="component" value="Unassembled WGS sequence"/>
</dbReference>
<feature type="coiled-coil region" evidence="1">
    <location>
        <begin position="293"/>
        <end position="344"/>
    </location>
</feature>
<name>A0A428NTK1_9HYPO</name>
<reference evidence="3 4" key="1">
    <citation type="submission" date="2017-06" db="EMBL/GenBank/DDBJ databases">
        <title>Comparative genomic analysis of Ambrosia Fusariam Clade fungi.</title>
        <authorList>
            <person name="Stajich J.E."/>
            <person name="Carrillo J."/>
            <person name="Kijimoto T."/>
            <person name="Eskalen A."/>
            <person name="O'Donnell K."/>
            <person name="Kasson M."/>
        </authorList>
    </citation>
    <scope>NUCLEOTIDE SEQUENCE [LARGE SCALE GENOMIC DNA]</scope>
    <source>
        <strain evidence="3 4">NRRL62584</strain>
    </source>
</reference>
<proteinExistence type="predicted"/>
<dbReference type="OrthoDB" id="10610244at2759"/>
<accession>A0A428NTK1</accession>
<feature type="region of interest" description="Disordered" evidence="2">
    <location>
        <begin position="165"/>
        <end position="203"/>
    </location>
</feature>
<gene>
    <name evidence="3" type="ORF">CEP54_014808</name>
</gene>
<keyword evidence="1" id="KW-0175">Coiled coil</keyword>
<keyword evidence="4" id="KW-1185">Reference proteome</keyword>
<evidence type="ECO:0000313" key="4">
    <source>
        <dbReference type="Proteomes" id="UP000288168"/>
    </source>
</evidence>
<feature type="compositionally biased region" description="Polar residues" evidence="2">
    <location>
        <begin position="1"/>
        <end position="15"/>
    </location>
</feature>
<feature type="compositionally biased region" description="Polar residues" evidence="2">
    <location>
        <begin position="71"/>
        <end position="80"/>
    </location>
</feature>